<dbReference type="EMBL" id="CADEPM010000008">
    <property type="protein sequence ID" value="CAB3409370.1"/>
    <property type="molecule type" value="Genomic_DNA"/>
</dbReference>
<dbReference type="GO" id="GO:0008381">
    <property type="term" value="F:mechanosensitive monoatomic ion channel activity"/>
    <property type="evidence" value="ECO:0007669"/>
    <property type="project" value="InterPro"/>
</dbReference>
<feature type="compositionally biased region" description="Low complexity" evidence="11">
    <location>
        <begin position="1137"/>
        <end position="1146"/>
    </location>
</feature>
<keyword evidence="4" id="KW-1003">Cell membrane</keyword>
<accession>A0A8S1FCF6</accession>
<evidence type="ECO:0008006" key="19">
    <source>
        <dbReference type="Google" id="ProtNLM"/>
    </source>
</evidence>
<dbReference type="GO" id="GO:0005261">
    <property type="term" value="F:monoatomic cation channel activity"/>
    <property type="evidence" value="ECO:0007669"/>
    <property type="project" value="TreeGrafter"/>
</dbReference>
<dbReference type="GO" id="GO:0071260">
    <property type="term" value="P:cellular response to mechanical stimulus"/>
    <property type="evidence" value="ECO:0007669"/>
    <property type="project" value="TreeGrafter"/>
</dbReference>
<evidence type="ECO:0000256" key="12">
    <source>
        <dbReference type="SAM" id="Phobius"/>
    </source>
</evidence>
<feature type="transmembrane region" description="Helical" evidence="12">
    <location>
        <begin position="1389"/>
        <end position="1409"/>
    </location>
</feature>
<organism evidence="17 18">
    <name type="scientific">Caenorhabditis bovis</name>
    <dbReference type="NCBI Taxonomy" id="2654633"/>
    <lineage>
        <taxon>Eukaryota</taxon>
        <taxon>Metazoa</taxon>
        <taxon>Ecdysozoa</taxon>
        <taxon>Nematoda</taxon>
        <taxon>Chromadorea</taxon>
        <taxon>Rhabditida</taxon>
        <taxon>Rhabditina</taxon>
        <taxon>Rhabditomorpha</taxon>
        <taxon>Rhabditoidea</taxon>
        <taxon>Rhabditidae</taxon>
        <taxon>Peloderinae</taxon>
        <taxon>Caenorhabditis</taxon>
    </lineage>
</organism>
<feature type="transmembrane region" description="Helical" evidence="12">
    <location>
        <begin position="1305"/>
        <end position="1328"/>
    </location>
</feature>
<dbReference type="Proteomes" id="UP000494206">
    <property type="component" value="Unassembled WGS sequence"/>
</dbReference>
<feature type="compositionally biased region" description="Pro residues" evidence="11">
    <location>
        <begin position="64"/>
        <end position="74"/>
    </location>
</feature>
<dbReference type="Pfam" id="PF24874">
    <property type="entry name" value="Piezo_THU9_anchor"/>
    <property type="match status" value="1"/>
</dbReference>
<reference evidence="17 18" key="1">
    <citation type="submission" date="2020-04" db="EMBL/GenBank/DDBJ databases">
        <authorList>
            <person name="Laetsch R D."/>
            <person name="Stevens L."/>
            <person name="Kumar S."/>
            <person name="Blaxter L. M."/>
        </authorList>
    </citation>
    <scope>NUCLEOTIDE SEQUENCE [LARGE SCALE GENOMIC DNA]</scope>
</reference>
<dbReference type="InterPro" id="IPR056768">
    <property type="entry name" value="THU_Piezo"/>
</dbReference>
<evidence type="ECO:0000256" key="9">
    <source>
        <dbReference type="ARBA" id="ARBA00023303"/>
    </source>
</evidence>
<keyword evidence="9" id="KW-0407">Ion channel</keyword>
<feature type="region of interest" description="Disordered" evidence="11">
    <location>
        <begin position="1104"/>
        <end position="1149"/>
    </location>
</feature>
<dbReference type="GO" id="GO:0050982">
    <property type="term" value="P:detection of mechanical stimulus"/>
    <property type="evidence" value="ECO:0007669"/>
    <property type="project" value="TreeGrafter"/>
</dbReference>
<feature type="transmembrane region" description="Helical" evidence="12">
    <location>
        <begin position="580"/>
        <end position="605"/>
    </location>
</feature>
<dbReference type="InterPro" id="IPR027272">
    <property type="entry name" value="Piezo"/>
</dbReference>
<feature type="domain" description="Piezo THU9 and anchor" evidence="16">
    <location>
        <begin position="1171"/>
        <end position="1407"/>
    </location>
</feature>
<feature type="transmembrane region" description="Helical" evidence="12">
    <location>
        <begin position="1012"/>
        <end position="1035"/>
    </location>
</feature>
<evidence type="ECO:0000259" key="13">
    <source>
        <dbReference type="Pfam" id="PF12166"/>
    </source>
</evidence>
<comment type="subcellular location">
    <subcellularLocation>
        <location evidence="1">Cell membrane</location>
        <topology evidence="1">Multi-pass membrane protein</topology>
    </subcellularLocation>
</comment>
<protein>
    <recommendedName>
        <fullName evidence="19">Piezo-type mechanosensitive ion channel component</fullName>
    </recommendedName>
</protein>
<name>A0A8S1FCF6_9PELO</name>
<dbReference type="GO" id="GO:0042391">
    <property type="term" value="P:regulation of membrane potential"/>
    <property type="evidence" value="ECO:0007669"/>
    <property type="project" value="TreeGrafter"/>
</dbReference>
<dbReference type="PANTHER" id="PTHR13167:SF25">
    <property type="entry name" value="PIEZO-TYPE MECHANOSENSITIVE ION CHANNEL COMPONENT"/>
    <property type="match status" value="1"/>
</dbReference>
<evidence type="ECO:0000256" key="11">
    <source>
        <dbReference type="SAM" id="MobiDB-lite"/>
    </source>
</evidence>
<sequence length="1786" mass="204041">MVYGEFVHILDYYLRQLREYSRQQVLLKEHDQRQRPWFRSSASPSKKANGWDALRRIEEQTQSEPPPPQPPPPSSYLRPSSSSEGRDPIWLQRCLASPAERNMLTTSFVSSSGDSGICDEMPYIDDDDMMPIIVPARPPNRGYIRHGRSVRDYLRSWWTDTLTKKIHDLANEAIELLWRFFEVFVTKIVFIIIAIFVAFSINALYIPLVILLSLAISLPSAADGIFSLLMCCYLFLVALTKMIYQLPVVPELATIHGGADNCTAAMNNTMAKWFGLEKEPFTTPFAMLMGVIVSVIALAFQSIVIYRQRNYRSSHGLSDSNSSRVFPDFHPSHYDKTLVNALKFAIDYGFYKFGFEICIIAMGIDAWIRMDTLGAIQCLWIVVFAMSSRTVCRGIWYIYVVYMSILYPLQFILYVGLPPDACIEYPWTNLLSWLSATANRNLTAILGLPTYNMPWPPAYLIIDFFVLLLASCQLSVFRNEGDDNETIYSDGFYNIKADNPKHDFLSCKKSAVDYLKTIIFHYGHWITLVATLAAGIAGTSLFALGYIVITLWLLWQGNNLYVMNARSHSFEKTLKRWNMLLVYTLFTITAKVVLQIFGCVFLSVFDESRPPWGRILCVTRQLFSISCVNPICDRLTELYDFEKRCTVEEKEARIGYDVIALAFLIFQRRIFHSWYFQHCMMEYRCEVILASRGAILKNQLVEKEMKEQNEQQKAKFNEIRRRTEAIRERYQKQIENGMEAALEPKTYGTAKRGGDYYMFKYDPENDDLVEPIESFVPEMDPTDIEYNRLDPGQIMYAATAHDLDLAKTVAQVKKGDQIKDADDRALVAVSEPDMGRMKGGGDDDDELDIDVPEPEPESKLEAAIKFVQKMTSSALDMASVLMNRLCREHRYVSYVLNKEKEKLKAAHGESLTNTSRKLTDLRSEVDLPNLQLVNSETDVEKMETEVTVDWMKKSSTMRFINAMVNCIVAHTDILCYFFAIMTQVMTGGLITMPLPLMSLFWGNLSNPRPSKFFWVTMITYTEFVIVLKFVCQFSFFPFNSTEYQTSEGLNPMSLDKLFGIGKREYFAIWDIILLFSLFFHRYMLRKLGLWKDANMTETFIKSESETASPARRGAGGEKAAAATNEPEVEATQNDEGPSSPVEVTAVPPEPEKGPIGKFISQLFNPKFRYIRDLYPIMFGIDVICFLIMTFGYSAFGEGGSGNVLDDVKASRIPVTLVVMLVGMTFAIIVDRALYLRKSVVGKLIYQIILISFLHVWIFLLLPDMTRRAAITNKVAQAFYVIKSCYLLVSAWQIRNGYPELCIGNLLTHSYGMINMIAFKIFMNIPFLFELRTTIDWTWTDTSMPLFDFFNMENFYAHIFNIKCARQFEAAYPAPRGIAKGKLVKYMMGFPIIIGVVVFIWSPLLLWSLLNQIGTISMPEKVTLSISIEGYPSLYQMEAQGRNHDNKELKLITQEQLKDFNRAITDRYIGKDSDSILRSRTAISYMKGYTYEDILMVRFRPESEVYWPISQDSINAMIEKLSDDATHVNFEVLLEFTRPYDPNENTALKHSKSWLIPIAQNQSVRNDIISALKGASTKPIVIKNAIPAYIQVPNQGELSIPTPIGNSIVENSQTDEFNKTSLSYSQRQTAWFDTIQLGLENGTAPNSRIWVAKLQHPSNASDPIWIPTEDTSYSNRPYVQVIGFVDRAFPSLLAKVFKGGVIAMYASVIFLVGRGLVRGIFTTSPSTVMFTEFPNADHLLKICLDIYLVREAKDFMLEQDLFAKLIFLFRSPATLIEWTRMSKKKTE</sequence>
<dbReference type="PANTHER" id="PTHR13167">
    <property type="entry name" value="PIEZO-TYPE MECHANOSENSITIVE ION CHANNEL COMPONENT"/>
    <property type="match status" value="1"/>
</dbReference>
<dbReference type="InterPro" id="IPR031334">
    <property type="entry name" value="Piezo_cap_dom"/>
</dbReference>
<evidence type="ECO:0000259" key="14">
    <source>
        <dbReference type="Pfam" id="PF15917"/>
    </source>
</evidence>
<dbReference type="InterPro" id="IPR031805">
    <property type="entry name" value="Piezo_TM25-28"/>
</dbReference>
<evidence type="ECO:0000256" key="8">
    <source>
        <dbReference type="ARBA" id="ARBA00023136"/>
    </source>
</evidence>
<evidence type="ECO:0000259" key="15">
    <source>
        <dbReference type="Pfam" id="PF23188"/>
    </source>
</evidence>
<comment type="similarity">
    <text evidence="2">Belongs to the PIEZO (TC 1.A.75) family.</text>
</comment>
<proteinExistence type="inferred from homology"/>
<feature type="region of interest" description="Disordered" evidence="11">
    <location>
        <begin position="59"/>
        <end position="85"/>
    </location>
</feature>
<comment type="caution">
    <text evidence="17">The sequence shown here is derived from an EMBL/GenBank/DDBJ whole genome shotgun (WGS) entry which is preliminary data.</text>
</comment>
<feature type="transmembrane region" description="Helical" evidence="12">
    <location>
        <begin position="188"/>
        <end position="212"/>
    </location>
</feature>
<keyword evidence="6 12" id="KW-1133">Transmembrane helix</keyword>
<evidence type="ECO:0000256" key="4">
    <source>
        <dbReference type="ARBA" id="ARBA00022475"/>
    </source>
</evidence>
<feature type="transmembrane region" description="Helical" evidence="12">
    <location>
        <begin position="1173"/>
        <end position="1192"/>
    </location>
</feature>
<feature type="transmembrane region" description="Helical" evidence="12">
    <location>
        <begin position="396"/>
        <end position="417"/>
    </location>
</feature>
<feature type="transmembrane region" description="Helical" evidence="12">
    <location>
        <begin position="224"/>
        <end position="244"/>
    </location>
</feature>
<feature type="coiled-coil region" evidence="10">
    <location>
        <begin position="702"/>
        <end position="729"/>
    </location>
</feature>
<feature type="transmembrane region" description="Helical" evidence="12">
    <location>
        <begin position="1695"/>
        <end position="1716"/>
    </location>
</feature>
<evidence type="ECO:0000256" key="6">
    <source>
        <dbReference type="ARBA" id="ARBA00022989"/>
    </source>
</evidence>
<keyword evidence="5 12" id="KW-0812">Transmembrane</keyword>
<evidence type="ECO:0000256" key="1">
    <source>
        <dbReference type="ARBA" id="ARBA00004651"/>
    </source>
</evidence>
<feature type="domain" description="Piezo TM25-28" evidence="14">
    <location>
        <begin position="496"/>
        <end position="736"/>
    </location>
</feature>
<feature type="transmembrane region" description="Helical" evidence="12">
    <location>
        <begin position="1243"/>
        <end position="1262"/>
    </location>
</feature>
<feature type="domain" description="Piezo non-specific cation channel cap" evidence="13">
    <location>
        <begin position="1450"/>
        <end position="1779"/>
    </location>
</feature>
<evidence type="ECO:0000256" key="7">
    <source>
        <dbReference type="ARBA" id="ARBA00023065"/>
    </source>
</evidence>
<keyword evidence="10" id="KW-0175">Coiled coil</keyword>
<keyword evidence="3" id="KW-0813">Transport</keyword>
<feature type="transmembrane region" description="Helical" evidence="12">
    <location>
        <begin position="525"/>
        <end position="555"/>
    </location>
</feature>
<feature type="domain" description="Piezo transmembrane helical unit" evidence="15">
    <location>
        <begin position="968"/>
        <end position="1091"/>
    </location>
</feature>
<dbReference type="Pfam" id="PF15917">
    <property type="entry name" value="Piezo_TM25-28"/>
    <property type="match status" value="1"/>
</dbReference>
<evidence type="ECO:0000256" key="2">
    <source>
        <dbReference type="ARBA" id="ARBA00007821"/>
    </source>
</evidence>
<feature type="transmembrane region" description="Helical" evidence="12">
    <location>
        <begin position="285"/>
        <end position="306"/>
    </location>
</feature>
<dbReference type="Pfam" id="PF23188">
    <property type="entry name" value="THU_Piezo1"/>
    <property type="match status" value="1"/>
</dbReference>
<dbReference type="GO" id="GO:0005886">
    <property type="term" value="C:plasma membrane"/>
    <property type="evidence" value="ECO:0007669"/>
    <property type="project" value="UniProtKB-SubCell"/>
</dbReference>
<keyword evidence="8 12" id="KW-0472">Membrane</keyword>
<keyword evidence="7" id="KW-0406">Ion transport</keyword>
<evidence type="ECO:0000259" key="16">
    <source>
        <dbReference type="Pfam" id="PF24874"/>
    </source>
</evidence>
<feature type="transmembrane region" description="Helical" evidence="12">
    <location>
        <begin position="1274"/>
        <end position="1293"/>
    </location>
</feature>
<evidence type="ECO:0000313" key="18">
    <source>
        <dbReference type="Proteomes" id="UP000494206"/>
    </source>
</evidence>
<evidence type="ECO:0000256" key="3">
    <source>
        <dbReference type="ARBA" id="ARBA00022448"/>
    </source>
</evidence>
<dbReference type="InterPro" id="IPR056770">
    <property type="entry name" value="Piezo_THU9_anchor"/>
</dbReference>
<evidence type="ECO:0000313" key="17">
    <source>
        <dbReference type="EMBL" id="CAB3409370.1"/>
    </source>
</evidence>
<feature type="transmembrane region" description="Helical" evidence="12">
    <location>
        <begin position="1212"/>
        <end position="1234"/>
    </location>
</feature>
<dbReference type="OrthoDB" id="303066at2759"/>
<keyword evidence="18" id="KW-1185">Reference proteome</keyword>
<dbReference type="Pfam" id="PF12166">
    <property type="entry name" value="Piezo_cap"/>
    <property type="match status" value="1"/>
</dbReference>
<evidence type="ECO:0000256" key="5">
    <source>
        <dbReference type="ARBA" id="ARBA00022692"/>
    </source>
</evidence>
<evidence type="ECO:0000256" key="10">
    <source>
        <dbReference type="SAM" id="Coils"/>
    </source>
</evidence>
<feature type="transmembrane region" description="Helical" evidence="12">
    <location>
        <begin position="1066"/>
        <end position="1084"/>
    </location>
</feature>
<gene>
    <name evidence="17" type="ORF">CBOVIS_LOCUS11028</name>
</gene>
<feature type="transmembrane region" description="Helical" evidence="12">
    <location>
        <begin position="458"/>
        <end position="477"/>
    </location>
</feature>